<evidence type="ECO:0000256" key="1">
    <source>
        <dbReference type="ARBA" id="ARBA00001910"/>
    </source>
</evidence>
<dbReference type="CDD" id="cd11377">
    <property type="entry name" value="Pro-peptidase_S53"/>
    <property type="match status" value="1"/>
</dbReference>
<evidence type="ECO:0000313" key="15">
    <source>
        <dbReference type="EMBL" id="OJT02346.1"/>
    </source>
</evidence>
<dbReference type="PANTHER" id="PTHR14218">
    <property type="entry name" value="PROTEASE S8 TRIPEPTIDYL PEPTIDASE I CLN2"/>
    <property type="match status" value="1"/>
</dbReference>
<dbReference type="Pfam" id="PF09286">
    <property type="entry name" value="Pro-kuma_activ"/>
    <property type="match status" value="1"/>
</dbReference>
<comment type="cofactor">
    <cofactor evidence="2">
        <name>Ca(2+)</name>
        <dbReference type="ChEBI" id="CHEBI:29108"/>
    </cofactor>
</comment>
<evidence type="ECO:0000256" key="4">
    <source>
        <dbReference type="ARBA" id="ARBA00004239"/>
    </source>
</evidence>
<feature type="active site" description="Charge relay system" evidence="12">
    <location>
        <position position="492"/>
    </location>
</feature>
<keyword evidence="7" id="KW-0479">Metal-binding</keyword>
<dbReference type="Gene3D" id="3.40.50.200">
    <property type="entry name" value="Peptidase S8/S53 domain"/>
    <property type="match status" value="1"/>
</dbReference>
<dbReference type="STRING" id="154538.A0A1M2V4B2"/>
<evidence type="ECO:0000256" key="11">
    <source>
        <dbReference type="ARBA" id="ARBA00023145"/>
    </source>
</evidence>
<proteinExistence type="predicted"/>
<keyword evidence="16" id="KW-1185">Reference proteome</keyword>
<evidence type="ECO:0000256" key="9">
    <source>
        <dbReference type="ARBA" id="ARBA00022825"/>
    </source>
</evidence>
<evidence type="ECO:0000256" key="2">
    <source>
        <dbReference type="ARBA" id="ARBA00001913"/>
    </source>
</evidence>
<feature type="chain" id="PRO_5013132437" description="tripeptidyl-peptidase II" evidence="13">
    <location>
        <begin position="18"/>
        <end position="601"/>
    </location>
</feature>
<dbReference type="InterPro" id="IPR030400">
    <property type="entry name" value="Sedolisin_dom"/>
</dbReference>
<comment type="subcellular location">
    <subcellularLocation>
        <location evidence="4">Secreted</location>
        <location evidence="4">Extracellular space</location>
    </subcellularLocation>
</comment>
<evidence type="ECO:0000256" key="7">
    <source>
        <dbReference type="ARBA" id="ARBA00022723"/>
    </source>
</evidence>
<feature type="domain" description="Peptidase S53" evidence="14">
    <location>
        <begin position="217"/>
        <end position="597"/>
    </location>
</feature>
<dbReference type="OMA" id="ANTLFHA"/>
<dbReference type="InterPro" id="IPR000209">
    <property type="entry name" value="Peptidase_S8/S53_dom"/>
</dbReference>
<dbReference type="Pfam" id="PF00082">
    <property type="entry name" value="Peptidase_S8"/>
    <property type="match status" value="1"/>
</dbReference>
<dbReference type="Proteomes" id="UP000184267">
    <property type="component" value="Unassembled WGS sequence"/>
</dbReference>
<evidence type="ECO:0000313" key="16">
    <source>
        <dbReference type="Proteomes" id="UP000184267"/>
    </source>
</evidence>
<accession>A0A1M2V4B2</accession>
<dbReference type="OrthoDB" id="409122at2759"/>
<dbReference type="InterPro" id="IPR050819">
    <property type="entry name" value="Tripeptidyl-peptidase_I"/>
</dbReference>
<keyword evidence="9 12" id="KW-0720">Serine protease</keyword>
<keyword evidence="6 12" id="KW-0645">Protease</keyword>
<dbReference type="GO" id="GO:0006508">
    <property type="term" value="P:proteolysis"/>
    <property type="evidence" value="ECO:0007669"/>
    <property type="project" value="UniProtKB-KW"/>
</dbReference>
<dbReference type="SUPFAM" id="SSF54897">
    <property type="entry name" value="Protease propeptides/inhibitors"/>
    <property type="match status" value="1"/>
</dbReference>
<dbReference type="PANTHER" id="PTHR14218:SF15">
    <property type="entry name" value="TRIPEPTIDYL-PEPTIDASE 1"/>
    <property type="match status" value="1"/>
</dbReference>
<comment type="function">
    <text evidence="3">Secreted tripeptidyl-peptidase which degrades proteins at acidic pHs and is involved in virulence.</text>
</comment>
<feature type="signal peptide" evidence="13">
    <location>
        <begin position="1"/>
        <end position="17"/>
    </location>
</feature>
<evidence type="ECO:0000256" key="8">
    <source>
        <dbReference type="ARBA" id="ARBA00022801"/>
    </source>
</evidence>
<evidence type="ECO:0000256" key="10">
    <source>
        <dbReference type="ARBA" id="ARBA00022837"/>
    </source>
</evidence>
<dbReference type="EMBL" id="MNAD01001674">
    <property type="protein sequence ID" value="OJT02346.1"/>
    <property type="molecule type" value="Genomic_DNA"/>
</dbReference>
<keyword evidence="8 12" id="KW-0378">Hydrolase</keyword>
<dbReference type="GO" id="GO:0008240">
    <property type="term" value="F:tripeptidyl-peptidase activity"/>
    <property type="evidence" value="ECO:0007669"/>
    <property type="project" value="UniProtKB-EC"/>
</dbReference>
<dbReference type="GO" id="GO:0046872">
    <property type="term" value="F:metal ion binding"/>
    <property type="evidence" value="ECO:0007669"/>
    <property type="project" value="UniProtKB-KW"/>
</dbReference>
<evidence type="ECO:0000256" key="3">
    <source>
        <dbReference type="ARBA" id="ARBA00002451"/>
    </source>
</evidence>
<reference evidence="15 16" key="1">
    <citation type="submission" date="2016-10" db="EMBL/GenBank/DDBJ databases">
        <title>Genome sequence of the basidiomycete white-rot fungus Trametes pubescens.</title>
        <authorList>
            <person name="Makela M.R."/>
            <person name="Granchi Z."/>
            <person name="Peng M."/>
            <person name="De Vries R.P."/>
            <person name="Grigoriev I."/>
            <person name="Riley R."/>
            <person name="Hilden K."/>
        </authorList>
    </citation>
    <scope>NUCLEOTIDE SEQUENCE [LARGE SCALE GENOMIC DNA]</scope>
    <source>
        <strain evidence="15 16">FBCC735</strain>
    </source>
</reference>
<evidence type="ECO:0000256" key="6">
    <source>
        <dbReference type="ARBA" id="ARBA00022670"/>
    </source>
</evidence>
<evidence type="ECO:0000256" key="5">
    <source>
        <dbReference type="ARBA" id="ARBA00012462"/>
    </source>
</evidence>
<keyword evidence="11" id="KW-0865">Zymogen</keyword>
<name>A0A1M2V4B2_TRAPU</name>
<dbReference type="PROSITE" id="PS51695">
    <property type="entry name" value="SEDOLISIN"/>
    <property type="match status" value="1"/>
</dbReference>
<dbReference type="CDD" id="cd04056">
    <property type="entry name" value="Peptidases_S53"/>
    <property type="match status" value="1"/>
</dbReference>
<evidence type="ECO:0000256" key="12">
    <source>
        <dbReference type="PROSITE-ProRule" id="PRU01032"/>
    </source>
</evidence>
<dbReference type="EC" id="3.4.14.10" evidence="5"/>
<protein>
    <recommendedName>
        <fullName evidence="5">tripeptidyl-peptidase II</fullName>
        <ecNumber evidence="5">3.4.14.10</ecNumber>
    </recommendedName>
</protein>
<organism evidence="15 16">
    <name type="scientific">Trametes pubescens</name>
    <name type="common">White-rot fungus</name>
    <dbReference type="NCBI Taxonomy" id="154538"/>
    <lineage>
        <taxon>Eukaryota</taxon>
        <taxon>Fungi</taxon>
        <taxon>Dikarya</taxon>
        <taxon>Basidiomycota</taxon>
        <taxon>Agaricomycotina</taxon>
        <taxon>Agaricomycetes</taxon>
        <taxon>Polyporales</taxon>
        <taxon>Polyporaceae</taxon>
        <taxon>Trametes</taxon>
    </lineage>
</organism>
<dbReference type="InterPro" id="IPR036852">
    <property type="entry name" value="Peptidase_S8/S53_dom_sf"/>
</dbReference>
<comment type="caution">
    <text evidence="15">The sequence shown here is derived from an EMBL/GenBank/DDBJ whole genome shotgun (WGS) entry which is preliminary data.</text>
</comment>
<comment type="caution">
    <text evidence="12">Lacks conserved residue(s) required for the propagation of feature annotation.</text>
</comment>
<dbReference type="AlphaFoldDB" id="A0A1M2V4B2"/>
<sequence length="601" mass="61984">MVAASLLLLALIPVALGRPSSHSSPLVVRGHQKSVPDGFLPAPFLPGGIFRFTVAFKSTNTDGLIRSLMDVSDPASAKYGEHLTKDEARPVDRLTAPLPESVQAVTGWLQSNGITPQVSSSSGDMLNIPIPIDQANTLFHAKFAPYAHGATNRTVVRTLSYLLPADVSEHVAFVYPTTQFIAPAVRKARVHEAIEHIPTSKGSRSKRATIPARCAQFTSPKCLQAIYNIPSTPASAPSNSLGGSAFSGETANLDDLQSFLSQARPDITNGTFSVLSVNGATDSGAGTDEASLDIQYTVGLATNVSTTFVDVGPNGQGDVQDFIDEINALVALDNPPLVLTTSFGFDEPGFTGEASPLAEALCNGYAKLGARGVSVLFASGDGGVAGSRPELSCNGQPFIPTFPTTCPYVTGVGSTAGISPEIAANFSAGGFSNIFPRPAYQDAAVSGYLQALGDTNAGLFNASGRAYPDVSTQGQNFVIIAAGKALPVLGTSASSPTFASVVALLNDALLNAGKKPLGFLNPLLYSTAAGALNDIKAGSNPGCDTDGFPAVEGWDAVRRLSGAARADGFFVLTGVAWQVTGLGTPDFQKLLAVVTGSSGSD</sequence>
<feature type="active site" description="Charge relay system" evidence="12">
    <location>
        <position position="293"/>
    </location>
</feature>
<dbReference type="GO" id="GO:0005576">
    <property type="term" value="C:extracellular region"/>
    <property type="evidence" value="ECO:0007669"/>
    <property type="project" value="UniProtKB-SubCell"/>
</dbReference>
<comment type="catalytic activity">
    <reaction evidence="1">
        <text>Release of an N-terminal tripeptide from a polypeptide.</text>
        <dbReference type="EC" id="3.4.14.10"/>
    </reaction>
</comment>
<keyword evidence="10" id="KW-0106">Calcium</keyword>
<evidence type="ECO:0000259" key="14">
    <source>
        <dbReference type="PROSITE" id="PS51695"/>
    </source>
</evidence>
<dbReference type="SUPFAM" id="SSF52743">
    <property type="entry name" value="Subtilisin-like"/>
    <property type="match status" value="1"/>
</dbReference>
<dbReference type="SMART" id="SM00944">
    <property type="entry name" value="Pro-kuma_activ"/>
    <property type="match status" value="1"/>
</dbReference>
<dbReference type="GO" id="GO:0004252">
    <property type="term" value="F:serine-type endopeptidase activity"/>
    <property type="evidence" value="ECO:0007669"/>
    <property type="project" value="UniProtKB-UniRule"/>
</dbReference>
<dbReference type="InterPro" id="IPR015366">
    <property type="entry name" value="S53_propep"/>
</dbReference>
<gene>
    <name evidence="15" type="ORF">TRAPUB_7129</name>
</gene>
<keyword evidence="13" id="KW-0732">Signal</keyword>
<evidence type="ECO:0000256" key="13">
    <source>
        <dbReference type="SAM" id="SignalP"/>
    </source>
</evidence>
<feature type="active site" description="Charge relay system" evidence="12">
    <location>
        <position position="289"/>
    </location>
</feature>